<dbReference type="EMBL" id="JAGGMR010000001">
    <property type="protein sequence ID" value="MBP2188492.1"/>
    <property type="molecule type" value="Genomic_DNA"/>
</dbReference>
<keyword evidence="2" id="KW-1185">Reference proteome</keyword>
<comment type="caution">
    <text evidence="1">The sequence shown here is derived from an EMBL/GenBank/DDBJ whole genome shotgun (WGS) entry which is preliminary data.</text>
</comment>
<protein>
    <recommendedName>
        <fullName evidence="3">DksA C4-type domain-containing protein</fullName>
    </recommendedName>
</protein>
<evidence type="ECO:0000313" key="2">
    <source>
        <dbReference type="Proteomes" id="UP001519325"/>
    </source>
</evidence>
<evidence type="ECO:0008006" key="3">
    <source>
        <dbReference type="Google" id="ProtNLM"/>
    </source>
</evidence>
<evidence type="ECO:0000313" key="1">
    <source>
        <dbReference type="EMBL" id="MBP2188492.1"/>
    </source>
</evidence>
<dbReference type="RefSeq" id="WP_209885794.1">
    <property type="nucleotide sequence ID" value="NZ_JAGGMR010000001.1"/>
</dbReference>
<sequence length="91" mass="9967">MRLDWFRNASAPTVPGGTSVQEIAERIAKERRRIQIQAEDARAADDGVWPRGCTHAAPDHRLSVEEAHESCSSCAAVAPTSACARRLRGKR</sequence>
<dbReference type="Proteomes" id="UP001519325">
    <property type="component" value="Unassembled WGS sequence"/>
</dbReference>
<organism evidence="1 2">
    <name type="scientific">Nocardia goodfellowii</name>
    <dbReference type="NCBI Taxonomy" id="882446"/>
    <lineage>
        <taxon>Bacteria</taxon>
        <taxon>Bacillati</taxon>
        <taxon>Actinomycetota</taxon>
        <taxon>Actinomycetes</taxon>
        <taxon>Mycobacteriales</taxon>
        <taxon>Nocardiaceae</taxon>
        <taxon>Nocardia</taxon>
    </lineage>
</organism>
<proteinExistence type="predicted"/>
<reference evidence="1 2" key="1">
    <citation type="submission" date="2021-03" db="EMBL/GenBank/DDBJ databases">
        <title>Sequencing the genomes of 1000 actinobacteria strains.</title>
        <authorList>
            <person name="Klenk H.-P."/>
        </authorList>
    </citation>
    <scope>NUCLEOTIDE SEQUENCE [LARGE SCALE GENOMIC DNA]</scope>
    <source>
        <strain evidence="1 2">DSM 45516</strain>
    </source>
</reference>
<gene>
    <name evidence="1" type="ORF">BJ987_001393</name>
</gene>
<name>A0ABS4Q9W4_9NOCA</name>
<accession>A0ABS4Q9W4</accession>